<reference evidence="1" key="1">
    <citation type="submission" date="2017-04" db="EMBL/GenBank/DDBJ databases">
        <title>Unveiling RNA virosphere associated with marine microorganisms.</title>
        <authorList>
            <person name="Urayama S."/>
            <person name="Takaki Y."/>
            <person name="Nishi S."/>
            <person name="Yoshida Y."/>
            <person name="Deguchi S."/>
            <person name="Takai K."/>
            <person name="Nunoura T."/>
        </authorList>
    </citation>
    <scope>NUCLEOTIDE SEQUENCE</scope>
</reference>
<organism evidence="1">
    <name type="scientific">viral metagenome</name>
    <dbReference type="NCBI Taxonomy" id="1070528"/>
    <lineage>
        <taxon>unclassified sequences</taxon>
        <taxon>metagenomes</taxon>
        <taxon>organismal metagenomes</taxon>
    </lineage>
</organism>
<dbReference type="AlphaFoldDB" id="A0A2V0R904"/>
<dbReference type="EMBL" id="BDQA01000296">
    <property type="protein sequence ID" value="GBH21746.1"/>
    <property type="molecule type" value="Genomic_RNA"/>
</dbReference>
<evidence type="ECO:0000313" key="1">
    <source>
        <dbReference type="EMBL" id="GBH21746.1"/>
    </source>
</evidence>
<comment type="caution">
    <text evidence="1">The sequence shown here is derived from an EMBL/GenBank/DDBJ whole genome shotgun (WGS) entry which is preliminary data.</text>
</comment>
<sequence length="178" mass="19704">MDNIQTLVAPDFLGFEIHSDKEHLTLCFAPTTSGLKLTDEQKEFLEFYLNFSEPYTSWKDVEVLRFAPGGEAEQSTFEYDCTPHFVAPWILLFSYVAKHYESNKGLMIPYTFGMFSGSVEASILKTIKPTGDGIELAHLSRIFIKAFDGPGDSLGSLLADYGLRQPDLPGSKSGGDAC</sequence>
<protein>
    <submittedName>
        <fullName evidence="1">Uncharacterized protein</fullName>
    </submittedName>
</protein>
<proteinExistence type="predicted"/>
<name>A0A2V0R904_9ZZZZ</name>
<accession>A0A2V0R904</accession>